<feature type="region of interest" description="Disordered" evidence="1">
    <location>
        <begin position="144"/>
        <end position="176"/>
    </location>
</feature>
<protein>
    <submittedName>
        <fullName evidence="2">Uncharacterized protein</fullName>
    </submittedName>
</protein>
<dbReference type="KEGG" id="vg:34568085"/>
<proteinExistence type="predicted"/>
<dbReference type="GeneID" id="34568085"/>
<gene>
    <name evidence="2" type="ORF">psal_cds_77</name>
</gene>
<feature type="compositionally biased region" description="Basic residues" evidence="1">
    <location>
        <begin position="24"/>
        <end position="46"/>
    </location>
</feature>
<organism evidence="2 3">
    <name type="scientific">Pandoravirus salinus</name>
    <dbReference type="NCBI Taxonomy" id="1349410"/>
    <lineage>
        <taxon>Viruses</taxon>
        <taxon>Pandoravirus</taxon>
    </lineage>
</organism>
<dbReference type="Proteomes" id="UP000204584">
    <property type="component" value="Segment"/>
</dbReference>
<evidence type="ECO:0000313" key="2">
    <source>
        <dbReference type="EMBL" id="ATE82115.1"/>
    </source>
</evidence>
<reference evidence="2 3" key="1">
    <citation type="journal article" date="2013" name="Science">
        <title>Pandoraviruses: amoeba viruses with genomes up to 2.5 Mb reaching that of parasitic eukaryotes.</title>
        <authorList>
            <person name="Philippe N."/>
            <person name="Legendre M."/>
            <person name="Doutre G."/>
            <person name="Coute Y."/>
            <person name="Poirot O."/>
            <person name="Lescot M."/>
            <person name="Arslan D."/>
            <person name="Seltzer V."/>
            <person name="Bertaux L."/>
            <person name="Bruley C."/>
            <person name="Garin J."/>
            <person name="Claverie J.M."/>
            <person name="Abergel C."/>
        </authorList>
    </citation>
    <scope>NUCLEOTIDE SEQUENCE [LARGE SCALE GENOMIC DNA]</scope>
</reference>
<sequence length="176" mass="19855">MPWRARRAEQRGGAIRPRASVFLARRRPPNRPKGREKRKNKTKKEKKVATEVVPQRNNRKKKAIHRKKIQKRSNSRRLVYRLFSFFSFGILLKINAPKGAAETGVNTAQSRVCLCPVGAWRQNSRLAVVSLFFSPLFGSGLVHTSPPGAKSGRFRPGTTQPPRHPVSSAPTCIQPR</sequence>
<keyword evidence="3" id="KW-1185">Reference proteome</keyword>
<evidence type="ECO:0000256" key="1">
    <source>
        <dbReference type="SAM" id="MobiDB-lite"/>
    </source>
</evidence>
<feature type="region of interest" description="Disordered" evidence="1">
    <location>
        <begin position="1"/>
        <end position="48"/>
    </location>
</feature>
<accession>A0A291ATG6</accession>
<dbReference type="RefSeq" id="YP_009429954.1">
    <property type="nucleotide sequence ID" value="NC_022098.1"/>
</dbReference>
<name>A0A291ATG6_9VIRU</name>
<evidence type="ECO:0000313" key="3">
    <source>
        <dbReference type="Proteomes" id="UP000204584"/>
    </source>
</evidence>
<feature type="compositionally biased region" description="Basic and acidic residues" evidence="1">
    <location>
        <begin position="1"/>
        <end position="10"/>
    </location>
</feature>
<dbReference type="EMBL" id="KC977571">
    <property type="protein sequence ID" value="ATE82115.1"/>
    <property type="molecule type" value="Genomic_DNA"/>
</dbReference>